<dbReference type="EMBL" id="CAVLGL010000013">
    <property type="protein sequence ID" value="CAK1580544.1"/>
    <property type="molecule type" value="Genomic_DNA"/>
</dbReference>
<keyword evidence="3" id="KW-1185">Reference proteome</keyword>
<proteinExistence type="predicted"/>
<evidence type="ECO:0000256" key="1">
    <source>
        <dbReference type="SAM" id="MobiDB-lite"/>
    </source>
</evidence>
<reference evidence="2 3" key="1">
    <citation type="submission" date="2023-11" db="EMBL/GenBank/DDBJ databases">
        <authorList>
            <person name="Hedman E."/>
            <person name="Englund M."/>
            <person name="Stromberg M."/>
            <person name="Nyberg Akerstrom W."/>
            <person name="Nylinder S."/>
            <person name="Jareborg N."/>
            <person name="Kallberg Y."/>
            <person name="Kronander E."/>
        </authorList>
    </citation>
    <scope>NUCLEOTIDE SEQUENCE [LARGE SCALE GENOMIC DNA]</scope>
</reference>
<feature type="region of interest" description="Disordered" evidence="1">
    <location>
        <begin position="116"/>
        <end position="149"/>
    </location>
</feature>
<dbReference type="PANTHER" id="PTHR36696">
    <property type="entry name" value="AGAP012002-PA"/>
    <property type="match status" value="1"/>
</dbReference>
<comment type="caution">
    <text evidence="2">The sequence shown here is derived from an EMBL/GenBank/DDBJ whole genome shotgun (WGS) entry which is preliminary data.</text>
</comment>
<gene>
    <name evidence="2" type="ORF">PARMNEM_LOCUS2329</name>
</gene>
<evidence type="ECO:0000313" key="3">
    <source>
        <dbReference type="Proteomes" id="UP001314205"/>
    </source>
</evidence>
<evidence type="ECO:0000313" key="2">
    <source>
        <dbReference type="EMBL" id="CAK1580544.1"/>
    </source>
</evidence>
<name>A0AAV1KDC1_9NEOP</name>
<dbReference type="AlphaFoldDB" id="A0AAV1KDC1"/>
<dbReference type="Proteomes" id="UP001314205">
    <property type="component" value="Unassembled WGS sequence"/>
</dbReference>
<feature type="compositionally biased region" description="Basic residues" evidence="1">
    <location>
        <begin position="291"/>
        <end position="300"/>
    </location>
</feature>
<accession>A0AAV1KDC1</accession>
<protein>
    <submittedName>
        <fullName evidence="2">Uncharacterized protein</fullName>
    </submittedName>
</protein>
<feature type="region of interest" description="Disordered" evidence="1">
    <location>
        <begin position="223"/>
        <end position="320"/>
    </location>
</feature>
<dbReference type="PANTHER" id="PTHR36696:SF1">
    <property type="entry name" value="EF-HAND DOMAIN-CONTAINING PROTEIN"/>
    <property type="match status" value="1"/>
</dbReference>
<organism evidence="2 3">
    <name type="scientific">Parnassius mnemosyne</name>
    <name type="common">clouded apollo</name>
    <dbReference type="NCBI Taxonomy" id="213953"/>
    <lineage>
        <taxon>Eukaryota</taxon>
        <taxon>Metazoa</taxon>
        <taxon>Ecdysozoa</taxon>
        <taxon>Arthropoda</taxon>
        <taxon>Hexapoda</taxon>
        <taxon>Insecta</taxon>
        <taxon>Pterygota</taxon>
        <taxon>Neoptera</taxon>
        <taxon>Endopterygota</taxon>
        <taxon>Lepidoptera</taxon>
        <taxon>Glossata</taxon>
        <taxon>Ditrysia</taxon>
        <taxon>Papilionoidea</taxon>
        <taxon>Papilionidae</taxon>
        <taxon>Parnassiinae</taxon>
        <taxon>Parnassini</taxon>
        <taxon>Parnassius</taxon>
        <taxon>Driopa</taxon>
    </lineage>
</organism>
<sequence length="620" mass="69301">MGLTSNTGLLSSAPQKQIHSKQKSIIELRCEVTPAPFILRPYAGLYNPFSHACSVLCNHPADTDAKEYVKRAKDAWALEGKTHNFQEDLSKIQDQCDKEKSRTPHDIVTEDMFRRYTETDSRPLTPAPTLASGKSRGSRRCLTPDQPHQRTTIVLDLRRSHSQETLYYYHGHGTSEMTTGYSATIERSTLPSLNLSESGHHRLKTGQCEQLPPLASPVVLAKRNSPAREPQSVRTARKNQLKALNLSKTVKGKNKSDAPTSQRSKGDKDSNDTNLADQENADDIEGGEIRRRGKRRRKVRGGGSDRLTSAGLAAQAQQDPETQIAGIGTDSHNASSRGSIAVAEEAPLPPIIKPVAASNTDSFIDDDILKYLHREVDEEAIETEFDTKRRYVLQEALRTRGARAAGPELRSVMRALQPAGGGGLADWLHVPRVFTRQTACFSLPIDSAQLETLSPMTYASRFVTIKKSKQLLYLTVLRKFRLKGYRMPVKDIEEGLILMMGGTLNMEQATQFKALMEWDSYKEEDNVTDDIKLALLDKGYKDHFPSEDGDTGDSDLNTLKYRTWCGLCAICERMYGRFPPREKDPPDGMELTDFTMIETKLAVLRVRSGLTEILNIIRIR</sequence>